<comment type="similarity">
    <text evidence="1">Belongs to the HipA Ser/Thr kinase family.</text>
</comment>
<dbReference type="PANTHER" id="PTHR37419">
    <property type="entry name" value="SERINE/THREONINE-PROTEIN KINASE TOXIN HIPA"/>
    <property type="match status" value="1"/>
</dbReference>
<gene>
    <name evidence="6" type="ORF">ACFFJH_11135</name>
</gene>
<proteinExistence type="inferred from homology"/>
<keyword evidence="3" id="KW-0418">Kinase</keyword>
<evidence type="ECO:0000313" key="7">
    <source>
        <dbReference type="Proteomes" id="UP001589844"/>
    </source>
</evidence>
<reference evidence="6 7" key="1">
    <citation type="submission" date="2024-09" db="EMBL/GenBank/DDBJ databases">
        <authorList>
            <person name="Sun Q."/>
            <person name="Mori K."/>
        </authorList>
    </citation>
    <scope>NUCLEOTIDE SEQUENCE [LARGE SCALE GENOMIC DNA]</scope>
    <source>
        <strain evidence="6 7">CCM 8677</strain>
    </source>
</reference>
<dbReference type="InterPro" id="IPR052028">
    <property type="entry name" value="HipA_Ser/Thr_kinase"/>
</dbReference>
<keyword evidence="2" id="KW-0808">Transferase</keyword>
<evidence type="ECO:0000256" key="1">
    <source>
        <dbReference type="ARBA" id="ARBA00010164"/>
    </source>
</evidence>
<dbReference type="Proteomes" id="UP001589844">
    <property type="component" value="Unassembled WGS sequence"/>
</dbReference>
<dbReference type="InterPro" id="IPR017508">
    <property type="entry name" value="HipA_N1"/>
</dbReference>
<evidence type="ECO:0000256" key="3">
    <source>
        <dbReference type="ARBA" id="ARBA00022777"/>
    </source>
</evidence>
<evidence type="ECO:0000259" key="4">
    <source>
        <dbReference type="Pfam" id="PF07804"/>
    </source>
</evidence>
<dbReference type="EMBL" id="JBHLXJ010000012">
    <property type="protein sequence ID" value="MFC0350362.1"/>
    <property type="molecule type" value="Genomic_DNA"/>
</dbReference>
<accession>A0ABV6IEZ1</accession>
<keyword evidence="7" id="KW-1185">Reference proteome</keyword>
<dbReference type="Pfam" id="PF07804">
    <property type="entry name" value="HipA_C"/>
    <property type="match status" value="1"/>
</dbReference>
<comment type="caution">
    <text evidence="6">The sequence shown here is derived from an EMBL/GenBank/DDBJ whole genome shotgun (WGS) entry which is preliminary data.</text>
</comment>
<dbReference type="Pfam" id="PF13657">
    <property type="entry name" value="Couple_hipA"/>
    <property type="match status" value="1"/>
</dbReference>
<dbReference type="InterPro" id="IPR012893">
    <property type="entry name" value="HipA-like_C"/>
</dbReference>
<name>A0ABV6IEZ1_9BURK</name>
<protein>
    <submittedName>
        <fullName evidence="6">Type II toxin-antitoxin system HipA family toxin</fullName>
    </submittedName>
</protein>
<dbReference type="CDD" id="cd17808">
    <property type="entry name" value="HipA_Ec_like"/>
    <property type="match status" value="1"/>
</dbReference>
<dbReference type="RefSeq" id="WP_390212579.1">
    <property type="nucleotide sequence ID" value="NZ_JBHLXJ010000012.1"/>
</dbReference>
<evidence type="ECO:0000259" key="5">
    <source>
        <dbReference type="Pfam" id="PF13657"/>
    </source>
</evidence>
<evidence type="ECO:0000256" key="2">
    <source>
        <dbReference type="ARBA" id="ARBA00022679"/>
    </source>
</evidence>
<evidence type="ECO:0000313" key="6">
    <source>
        <dbReference type="EMBL" id="MFC0350362.1"/>
    </source>
</evidence>
<dbReference type="NCBIfam" id="TIGR03071">
    <property type="entry name" value="couple_hipA"/>
    <property type="match status" value="1"/>
</dbReference>
<dbReference type="PANTHER" id="PTHR37419:SF1">
    <property type="entry name" value="SERINE_THREONINE-PROTEIN KINASE TOXIN HIPA"/>
    <property type="match status" value="1"/>
</dbReference>
<sequence>MVLTQNSRNARKARNRGSLNVWLNGIPVGQWTNTANNSTFTYFEQWLAHEQGRPLSLSMPFRADNATYSGEVVTNYFDNLLPDSEPIRRRLVQRHQVGGTSPFELLSAIGRDCVGATQLLPVDQVPDDLFSITGEPLNEQRIAQLLRSTTTPTEGLARSDANPDLRLSIAGAQEKTALLWHQDQWLLPQGSTPTTHILKLPLGLVGAMQADFRTSVENEWLCAQIIELFGLPIARTAVLQFEDQKVLGVERFDRKFSDDGTWIARLPQEDMCQVVGCSPLEKYQREGGPGIVRIMQILLGSEAAEVDRYHFFKTQLIFWLLMATDGHAKNFSIALLPRGRYRATPLYDVLSAHPIVGTGKNKIQQRNAKLAMAVRGSTNYYDIYRIQRRHWSTMAQQVNLGAQAAERIIEELIVQTPRVVRDAYRLVPAWFPQDLADSILQGILRQLKKLQGQSAEK</sequence>
<organism evidence="6 7">
    <name type="scientific">Undibacterium danionis</name>
    <dbReference type="NCBI Taxonomy" id="1812100"/>
    <lineage>
        <taxon>Bacteria</taxon>
        <taxon>Pseudomonadati</taxon>
        <taxon>Pseudomonadota</taxon>
        <taxon>Betaproteobacteria</taxon>
        <taxon>Burkholderiales</taxon>
        <taxon>Oxalobacteraceae</taxon>
        <taxon>Undibacterium</taxon>
    </lineage>
</organism>
<feature type="domain" description="HipA N-terminal subdomain 1" evidence="5">
    <location>
        <begin position="19"/>
        <end position="119"/>
    </location>
</feature>
<feature type="domain" description="HipA-like C-terminal" evidence="4">
    <location>
        <begin position="167"/>
        <end position="417"/>
    </location>
</feature>